<reference evidence="3 4" key="1">
    <citation type="submission" date="2017-01" db="EMBL/GenBank/DDBJ databases">
        <title>Whole-Genome Shotgun Sequencing of Two beta-Proteobacterial Species in Search of the Bulgecin Biosynthetic Cluster.</title>
        <authorList>
            <person name="Horsman M.E."/>
            <person name="Marous D.R."/>
            <person name="Li R."/>
            <person name="Oliver R.A."/>
            <person name="Byun B."/>
            <person name="Emrich S.J."/>
            <person name="Boggess B."/>
            <person name="Townsend C.A."/>
            <person name="Mobashery S."/>
        </authorList>
    </citation>
    <scope>NUCLEOTIDE SEQUENCE [LARGE SCALE GENOMIC DNA]</scope>
    <source>
        <strain evidence="3 4">ATCC 31363</strain>
    </source>
</reference>
<feature type="domain" description="Bacterial shufflon protein N-terminal" evidence="2">
    <location>
        <begin position="49"/>
        <end position="233"/>
    </location>
</feature>
<dbReference type="OrthoDB" id="7220054at2"/>
<evidence type="ECO:0000313" key="3">
    <source>
        <dbReference type="EMBL" id="PCE22541.1"/>
    </source>
</evidence>
<accession>A0A2A4EN20</accession>
<protein>
    <recommendedName>
        <fullName evidence="2">Bacterial shufflon protein N-terminal domain-containing protein</fullName>
    </recommendedName>
</protein>
<dbReference type="EMBL" id="MTZV01000006">
    <property type="protein sequence ID" value="PCE22541.1"/>
    <property type="molecule type" value="Genomic_DNA"/>
</dbReference>
<dbReference type="AlphaFoldDB" id="A0A2A4EN20"/>
<evidence type="ECO:0000259" key="2">
    <source>
        <dbReference type="Pfam" id="PF04917"/>
    </source>
</evidence>
<dbReference type="Pfam" id="PF07963">
    <property type="entry name" value="N_methyl"/>
    <property type="match status" value="1"/>
</dbReference>
<name>A0A2A4EN20_9BURK</name>
<evidence type="ECO:0000256" key="1">
    <source>
        <dbReference type="SAM" id="Phobius"/>
    </source>
</evidence>
<sequence>MDRTSILKRRQIRRLPGRQRGVTLLEALAALFIGALMIVGVTMMINTSLNDTRDQEVAQYQRQIATAVNEAIKQNYATLLGSIPADGTTTAWLLDDMINYKYIPESYRGTTNAFRQSVCLLFQQPVIGQIDALLVSTNGTAIPKADLGYIAANAGIGGGLIDTSTSIKAVGAYGGWSAPASSWDKSPCTLQAGHLASQLFMMGPGNQSTDFLYRNAVPGHPELNVMNVPIGLTYAKAGDACSNPAVTTASFFAADTSNHLLSCIGGLWTPMPWREPVQDGTALAGMAGQVPGETRVTMDTQLPYTWTGKKWVPSAVDNNGAVNFPTFVTEGQPCGLGLDGKAQPDVPNPVQLGVKSDGEVLSCQQVSGAYVWTSTASMTAGKWNNGCQIIYPPADNTAIDYLDCSAPDAGQNQWDDVTRTKNNYVYQDVELVRTGTINVTSYAHMNHAQCDHTNWLAQLTQYLDIMDTGRTTSYAHSEMQSPNILDGSAGVTVTLNKVLAPGIYTIRIKTNWGVFQGDGQNGLPWFSNYCPAGTGTTHIINTPLMSGWAINLVY</sequence>
<dbReference type="InterPro" id="IPR007001">
    <property type="entry name" value="Shufflon_N"/>
</dbReference>
<organism evidence="3 4">
    <name type="scientific">Paraburkholderia acidicola</name>
    <dbReference type="NCBI Taxonomy" id="1912599"/>
    <lineage>
        <taxon>Bacteria</taxon>
        <taxon>Pseudomonadati</taxon>
        <taxon>Pseudomonadota</taxon>
        <taxon>Betaproteobacteria</taxon>
        <taxon>Burkholderiales</taxon>
        <taxon>Burkholderiaceae</taxon>
        <taxon>Paraburkholderia</taxon>
    </lineage>
</organism>
<keyword evidence="1" id="KW-1133">Transmembrane helix</keyword>
<evidence type="ECO:0000313" key="4">
    <source>
        <dbReference type="Proteomes" id="UP000218022"/>
    </source>
</evidence>
<dbReference type="PROSITE" id="PS00409">
    <property type="entry name" value="PROKAR_NTER_METHYL"/>
    <property type="match status" value="1"/>
</dbReference>
<feature type="transmembrane region" description="Helical" evidence="1">
    <location>
        <begin position="21"/>
        <end position="45"/>
    </location>
</feature>
<dbReference type="Proteomes" id="UP000218022">
    <property type="component" value="Unassembled WGS sequence"/>
</dbReference>
<keyword evidence="1" id="KW-0472">Membrane</keyword>
<comment type="caution">
    <text evidence="3">The sequence shown here is derived from an EMBL/GenBank/DDBJ whole genome shotgun (WGS) entry which is preliminary data.</text>
</comment>
<dbReference type="RefSeq" id="WP_096724373.1">
    <property type="nucleotide sequence ID" value="NZ_MTZV01000006.1"/>
</dbReference>
<keyword evidence="1" id="KW-0812">Transmembrane</keyword>
<gene>
    <name evidence="3" type="ORF">BWP39_22955</name>
</gene>
<dbReference type="InterPro" id="IPR012902">
    <property type="entry name" value="N_methyl_site"/>
</dbReference>
<proteinExistence type="predicted"/>
<dbReference type="Pfam" id="PF04917">
    <property type="entry name" value="Shufflon_N"/>
    <property type="match status" value="1"/>
</dbReference>